<keyword evidence="2" id="KW-0472">Membrane</keyword>
<evidence type="ECO:0000313" key="4">
    <source>
        <dbReference type="Proteomes" id="UP000053413"/>
    </source>
</evidence>
<organism evidence="3 4">
    <name type="scientific">Streptomyces violaceusniger</name>
    <dbReference type="NCBI Taxonomy" id="68280"/>
    <lineage>
        <taxon>Bacteria</taxon>
        <taxon>Bacillati</taxon>
        <taxon>Actinomycetota</taxon>
        <taxon>Actinomycetes</taxon>
        <taxon>Kitasatosporales</taxon>
        <taxon>Streptomycetaceae</taxon>
        <taxon>Streptomyces</taxon>
        <taxon>Streptomyces violaceusniger group</taxon>
    </lineage>
</organism>
<accession>A0A0X3XAN0</accession>
<sequence>MDYVSALIPPVFMAVAFTALIVTMVKSQGGANKSKEDAAVDEALAARSEAEGPAPERETA</sequence>
<dbReference type="AlphaFoldDB" id="A0A0X3XAN0"/>
<keyword evidence="2" id="KW-0812">Transmembrane</keyword>
<proteinExistence type="predicted"/>
<dbReference type="EMBL" id="LLZJ01000029">
    <property type="protein sequence ID" value="KUL66179.1"/>
    <property type="molecule type" value="Genomic_DNA"/>
</dbReference>
<protein>
    <submittedName>
        <fullName evidence="3">Uncharacterized protein</fullName>
    </submittedName>
</protein>
<feature type="transmembrane region" description="Helical" evidence="2">
    <location>
        <begin position="6"/>
        <end position="25"/>
    </location>
</feature>
<reference evidence="4" key="1">
    <citation type="submission" date="2015-10" db="EMBL/GenBank/DDBJ databases">
        <authorList>
            <person name="Ju K.-S."/>
            <person name="Doroghazi J.R."/>
            <person name="Metcalf W.W."/>
        </authorList>
    </citation>
    <scope>NUCLEOTIDE SEQUENCE [LARGE SCALE GENOMIC DNA]</scope>
    <source>
        <strain evidence="4">NRRL F-8817</strain>
    </source>
</reference>
<evidence type="ECO:0000256" key="2">
    <source>
        <dbReference type="SAM" id="Phobius"/>
    </source>
</evidence>
<evidence type="ECO:0000313" key="3">
    <source>
        <dbReference type="EMBL" id="KUL66179.1"/>
    </source>
</evidence>
<dbReference type="Proteomes" id="UP000053413">
    <property type="component" value="Unassembled WGS sequence"/>
</dbReference>
<dbReference type="RefSeq" id="WP_059142479.1">
    <property type="nucleotide sequence ID" value="NZ_LLZJ01000029.1"/>
</dbReference>
<evidence type="ECO:0000256" key="1">
    <source>
        <dbReference type="SAM" id="MobiDB-lite"/>
    </source>
</evidence>
<dbReference type="GeneID" id="97432314"/>
<gene>
    <name evidence="3" type="ORF">ADL28_04915</name>
</gene>
<keyword evidence="2" id="KW-1133">Transmembrane helix</keyword>
<name>A0A0X3XAN0_STRVO</name>
<feature type="region of interest" description="Disordered" evidence="1">
    <location>
        <begin position="28"/>
        <end position="60"/>
    </location>
</feature>
<feature type="compositionally biased region" description="Basic and acidic residues" evidence="1">
    <location>
        <begin position="48"/>
        <end position="60"/>
    </location>
</feature>
<comment type="caution">
    <text evidence="3">The sequence shown here is derived from an EMBL/GenBank/DDBJ whole genome shotgun (WGS) entry which is preliminary data.</text>
</comment>
<dbReference type="OrthoDB" id="4331738at2"/>